<dbReference type="InterPro" id="IPR001752">
    <property type="entry name" value="Kinesin_motor_dom"/>
</dbReference>
<evidence type="ECO:0000313" key="7">
    <source>
        <dbReference type="Proteomes" id="UP000008827"/>
    </source>
</evidence>
<dbReference type="InterPro" id="IPR027417">
    <property type="entry name" value="P-loop_NTPase"/>
</dbReference>
<keyword evidence="7" id="KW-1185">Reference proteome</keyword>
<sequence length="78" mass="8984">MALLQQGNQNRTTESTRANETSSRSHAILQVQRELLPRIKEQLDLLRVPISTNCKELKSRSYRFRSPVQTAKKRAFGT</sequence>
<proteinExistence type="inferred from homology"/>
<comment type="similarity">
    <text evidence="2">Belongs to the TRAFAC class myosin-kinesin ATPase superfamily. Kinesin family.</text>
</comment>
<feature type="region of interest" description="Disordered" evidence="3">
    <location>
        <begin position="1"/>
        <end position="26"/>
    </location>
</feature>
<feature type="domain" description="Kinesin motor" evidence="4">
    <location>
        <begin position="1"/>
        <end position="78"/>
    </location>
</feature>
<gene>
    <name evidence="5" type="ORF">GLYMA_06G209200</name>
</gene>
<dbReference type="InParanoid" id="A0A0R0JQF0"/>
<reference evidence="6" key="2">
    <citation type="submission" date="2018-02" db="UniProtKB">
        <authorList>
            <consortium name="EnsemblPlants"/>
        </authorList>
    </citation>
    <scope>IDENTIFICATION</scope>
    <source>
        <strain evidence="6">Williams 82</strain>
    </source>
</reference>
<dbReference type="GO" id="GO:0005524">
    <property type="term" value="F:ATP binding"/>
    <property type="evidence" value="ECO:0007669"/>
    <property type="project" value="InterPro"/>
</dbReference>
<protein>
    <recommendedName>
        <fullName evidence="4">Kinesin motor domain-containing protein</fullName>
    </recommendedName>
</protein>
<evidence type="ECO:0000256" key="2">
    <source>
        <dbReference type="PROSITE-ProRule" id="PRU00283"/>
    </source>
</evidence>
<dbReference type="GO" id="GO:0007018">
    <property type="term" value="P:microtubule-based movement"/>
    <property type="evidence" value="ECO:0007669"/>
    <property type="project" value="InterPro"/>
</dbReference>
<evidence type="ECO:0000313" key="6">
    <source>
        <dbReference type="EnsemblPlants" id="KRH54793"/>
    </source>
</evidence>
<feature type="compositionally biased region" description="Polar residues" evidence="3">
    <location>
        <begin position="1"/>
        <end position="25"/>
    </location>
</feature>
<dbReference type="GO" id="GO:0008017">
    <property type="term" value="F:microtubule binding"/>
    <property type="evidence" value="ECO:0007669"/>
    <property type="project" value="InterPro"/>
</dbReference>
<keyword evidence="1" id="KW-0505">Motor protein</keyword>
<dbReference type="PaxDb" id="3847-GLYMA06G23262.1"/>
<evidence type="ECO:0000256" key="1">
    <source>
        <dbReference type="ARBA" id="ARBA00023175"/>
    </source>
</evidence>
<accession>A0A0R0JQF0</accession>
<evidence type="ECO:0000259" key="4">
    <source>
        <dbReference type="PROSITE" id="PS50067"/>
    </source>
</evidence>
<reference evidence="5" key="3">
    <citation type="submission" date="2018-07" db="EMBL/GenBank/DDBJ databases">
        <title>WGS assembly of Glycine max.</title>
        <authorList>
            <person name="Schmutz J."/>
            <person name="Cannon S."/>
            <person name="Schlueter J."/>
            <person name="Ma J."/>
            <person name="Mitros T."/>
            <person name="Nelson W."/>
            <person name="Hyten D."/>
            <person name="Song Q."/>
            <person name="Thelen J."/>
            <person name="Cheng J."/>
            <person name="Xu D."/>
            <person name="Hellsten U."/>
            <person name="May G."/>
            <person name="Yu Y."/>
            <person name="Sakurai T."/>
            <person name="Umezawa T."/>
            <person name="Bhattacharyya M."/>
            <person name="Sandhu D."/>
            <person name="Valliyodan B."/>
            <person name="Lindquist E."/>
            <person name="Peto M."/>
            <person name="Grant D."/>
            <person name="Shu S."/>
            <person name="Goodstein D."/>
            <person name="Barry K."/>
            <person name="Futrell-Griggs M."/>
            <person name="Abernathy B."/>
            <person name="Du J."/>
            <person name="Tian Z."/>
            <person name="Zhu L."/>
            <person name="Gill N."/>
            <person name="Joshi T."/>
            <person name="Libault M."/>
            <person name="Sethuraman A."/>
            <person name="Zhang X."/>
            <person name="Shinozaki K."/>
            <person name="Nguyen H."/>
            <person name="Wing R."/>
            <person name="Cregan P."/>
            <person name="Specht J."/>
            <person name="Grimwood J."/>
            <person name="Rokhsar D."/>
            <person name="Stacey G."/>
            <person name="Shoemaker R."/>
            <person name="Jackson S."/>
        </authorList>
    </citation>
    <scope>NUCLEOTIDE SEQUENCE</scope>
    <source>
        <tissue evidence="5">Callus</tissue>
    </source>
</reference>
<dbReference type="EMBL" id="CM000839">
    <property type="protein sequence ID" value="KRH54793.1"/>
    <property type="molecule type" value="Genomic_DNA"/>
</dbReference>
<dbReference type="PROSITE" id="PS50067">
    <property type="entry name" value="KINESIN_MOTOR_2"/>
    <property type="match status" value="1"/>
</dbReference>
<comment type="caution">
    <text evidence="2">Lacks conserved residue(s) required for the propagation of feature annotation.</text>
</comment>
<dbReference type="AlphaFoldDB" id="A0A0R0JQF0"/>
<dbReference type="SMR" id="A0A0R0JQF0"/>
<dbReference type="STRING" id="3847.A0A0R0JQF0"/>
<dbReference type="EnsemblPlants" id="KRH54793">
    <property type="protein sequence ID" value="KRH54793"/>
    <property type="gene ID" value="GLYMA_06G209200"/>
</dbReference>
<dbReference type="GO" id="GO:0003777">
    <property type="term" value="F:microtubule motor activity"/>
    <property type="evidence" value="ECO:0007669"/>
    <property type="project" value="InterPro"/>
</dbReference>
<dbReference type="Proteomes" id="UP000008827">
    <property type="component" value="Chromosome 6"/>
</dbReference>
<dbReference type="Gene3D" id="3.40.850.10">
    <property type="entry name" value="Kinesin motor domain"/>
    <property type="match status" value="1"/>
</dbReference>
<dbReference type="SUPFAM" id="SSF52540">
    <property type="entry name" value="P-loop containing nucleoside triphosphate hydrolases"/>
    <property type="match status" value="1"/>
</dbReference>
<reference evidence="5 6" key="1">
    <citation type="journal article" date="2010" name="Nature">
        <title>Genome sequence of the palaeopolyploid soybean.</title>
        <authorList>
            <person name="Schmutz J."/>
            <person name="Cannon S.B."/>
            <person name="Schlueter J."/>
            <person name="Ma J."/>
            <person name="Mitros T."/>
            <person name="Nelson W."/>
            <person name="Hyten D.L."/>
            <person name="Song Q."/>
            <person name="Thelen J.J."/>
            <person name="Cheng J."/>
            <person name="Xu D."/>
            <person name="Hellsten U."/>
            <person name="May G.D."/>
            <person name="Yu Y."/>
            <person name="Sakurai T."/>
            <person name="Umezawa T."/>
            <person name="Bhattacharyya M.K."/>
            <person name="Sandhu D."/>
            <person name="Valliyodan B."/>
            <person name="Lindquist E."/>
            <person name="Peto M."/>
            <person name="Grant D."/>
            <person name="Shu S."/>
            <person name="Goodstein D."/>
            <person name="Barry K."/>
            <person name="Futrell-Griggs M."/>
            <person name="Abernathy B."/>
            <person name="Du J."/>
            <person name="Tian Z."/>
            <person name="Zhu L."/>
            <person name="Gill N."/>
            <person name="Joshi T."/>
            <person name="Libault M."/>
            <person name="Sethuraman A."/>
            <person name="Zhang X.-C."/>
            <person name="Shinozaki K."/>
            <person name="Nguyen H.T."/>
            <person name="Wing R.A."/>
            <person name="Cregan P."/>
            <person name="Specht J."/>
            <person name="Grimwood J."/>
            <person name="Rokhsar D."/>
            <person name="Stacey G."/>
            <person name="Shoemaker R.C."/>
            <person name="Jackson S.A."/>
        </authorList>
    </citation>
    <scope>NUCLEOTIDE SEQUENCE</scope>
    <source>
        <strain evidence="6">cv. Williams 82</strain>
        <tissue evidence="5">Callus</tissue>
    </source>
</reference>
<name>A0A0R0JQF0_SOYBN</name>
<dbReference type="Gramene" id="KRH54793">
    <property type="protein sequence ID" value="KRH54793"/>
    <property type="gene ID" value="GLYMA_06G209200"/>
</dbReference>
<evidence type="ECO:0000313" key="5">
    <source>
        <dbReference type="EMBL" id="KRH54793.1"/>
    </source>
</evidence>
<evidence type="ECO:0000256" key="3">
    <source>
        <dbReference type="SAM" id="MobiDB-lite"/>
    </source>
</evidence>
<organism evidence="5">
    <name type="scientific">Glycine max</name>
    <name type="common">Soybean</name>
    <name type="synonym">Glycine hispida</name>
    <dbReference type="NCBI Taxonomy" id="3847"/>
    <lineage>
        <taxon>Eukaryota</taxon>
        <taxon>Viridiplantae</taxon>
        <taxon>Streptophyta</taxon>
        <taxon>Embryophyta</taxon>
        <taxon>Tracheophyta</taxon>
        <taxon>Spermatophyta</taxon>
        <taxon>Magnoliopsida</taxon>
        <taxon>eudicotyledons</taxon>
        <taxon>Gunneridae</taxon>
        <taxon>Pentapetalae</taxon>
        <taxon>rosids</taxon>
        <taxon>fabids</taxon>
        <taxon>Fabales</taxon>
        <taxon>Fabaceae</taxon>
        <taxon>Papilionoideae</taxon>
        <taxon>50 kb inversion clade</taxon>
        <taxon>NPAAA clade</taxon>
        <taxon>indigoferoid/millettioid clade</taxon>
        <taxon>Phaseoleae</taxon>
        <taxon>Glycine</taxon>
        <taxon>Glycine subgen. Soja</taxon>
    </lineage>
</organism>
<dbReference type="Pfam" id="PF00225">
    <property type="entry name" value="Kinesin"/>
    <property type="match status" value="1"/>
</dbReference>
<dbReference type="InterPro" id="IPR036961">
    <property type="entry name" value="Kinesin_motor_dom_sf"/>
</dbReference>